<evidence type="ECO:0000313" key="2">
    <source>
        <dbReference type="Proteomes" id="UP001621714"/>
    </source>
</evidence>
<dbReference type="EMBL" id="JBANFI010000005">
    <property type="protein sequence ID" value="MFK7161344.1"/>
    <property type="molecule type" value="Genomic_DNA"/>
</dbReference>
<dbReference type="RefSeq" id="WP_405339967.1">
    <property type="nucleotide sequence ID" value="NZ_JBANFI010000005.1"/>
</dbReference>
<sequence length="206" mass="24349">MSVLGSLVERLLAGEFICAVTDEEAFRRLSEPDLQEEINHYLQPLNRRLATDSEEQVFYLAWKQLTPTARQQLEQQLNHLYLSLIPVLEWMQLVQEALGRDALLNAGDLLRTSEFLQRCEEHQALRARVQQLANDRFFNSQSEALDQQIKLIFKRMKEQGYLVQPHQERGYFVVTTKVNYLLDMLRFIRDEQQLPLDEPEQQEVRF</sequence>
<protein>
    <submittedName>
        <fullName evidence="1">Uncharacterized protein</fullName>
    </submittedName>
</protein>
<evidence type="ECO:0000313" key="1">
    <source>
        <dbReference type="EMBL" id="MFK7161344.1"/>
    </source>
</evidence>
<dbReference type="Proteomes" id="UP001621714">
    <property type="component" value="Unassembled WGS sequence"/>
</dbReference>
<keyword evidence="2" id="KW-1185">Reference proteome</keyword>
<name>A0ABW8PZS5_9GAMM</name>
<gene>
    <name evidence="1" type="ORF">V6U78_09885</name>
</gene>
<reference evidence="1 2" key="1">
    <citation type="submission" date="2024-02" db="EMBL/GenBank/DDBJ databases">
        <title>Marinospirillum sp. MEB 164 isolated from Lonar lake sediment.</title>
        <authorList>
            <person name="Joshi A."/>
            <person name="Thite S."/>
        </authorList>
    </citation>
    <scope>NUCLEOTIDE SEQUENCE [LARGE SCALE GENOMIC DNA]</scope>
    <source>
        <strain evidence="1 2">MEB164</strain>
    </source>
</reference>
<organism evidence="1 2">
    <name type="scientific">Marinospirillum alkalitolerans</name>
    <dbReference type="NCBI Taxonomy" id="3123374"/>
    <lineage>
        <taxon>Bacteria</taxon>
        <taxon>Pseudomonadati</taxon>
        <taxon>Pseudomonadota</taxon>
        <taxon>Gammaproteobacteria</taxon>
        <taxon>Oceanospirillales</taxon>
        <taxon>Oceanospirillaceae</taxon>
        <taxon>Marinospirillum</taxon>
    </lineage>
</organism>
<accession>A0ABW8PZS5</accession>
<proteinExistence type="predicted"/>
<comment type="caution">
    <text evidence="1">The sequence shown here is derived from an EMBL/GenBank/DDBJ whole genome shotgun (WGS) entry which is preliminary data.</text>
</comment>
<dbReference type="Pfam" id="PF21980">
    <property type="entry name" value="MksE"/>
    <property type="match status" value="1"/>
</dbReference>
<dbReference type="InterPro" id="IPR053841">
    <property type="entry name" value="MksE"/>
</dbReference>